<feature type="domain" description="Glycosyl transferase family 4" evidence="3">
    <location>
        <begin position="41"/>
        <end position="205"/>
    </location>
</feature>
<protein>
    <submittedName>
        <fullName evidence="4">Glycosyltransferase involved in cell wall biosynthesis</fullName>
    </submittedName>
</protein>
<evidence type="ECO:0000259" key="2">
    <source>
        <dbReference type="Pfam" id="PF00534"/>
    </source>
</evidence>
<proteinExistence type="predicted"/>
<evidence type="ECO:0000256" key="1">
    <source>
        <dbReference type="ARBA" id="ARBA00022679"/>
    </source>
</evidence>
<keyword evidence="5" id="KW-1185">Reference proteome</keyword>
<dbReference type="InterPro" id="IPR022623">
    <property type="entry name" value="Glyco_trans_4"/>
</dbReference>
<comment type="caution">
    <text evidence="4">The sequence shown here is derived from an EMBL/GenBank/DDBJ whole genome shotgun (WGS) entry which is preliminary data.</text>
</comment>
<reference evidence="4 5" key="1">
    <citation type="submission" date="2020-08" db="EMBL/GenBank/DDBJ databases">
        <title>Genomic Encyclopedia of Type Strains, Phase IV (KMG-IV): sequencing the most valuable type-strain genomes for metagenomic binning, comparative biology and taxonomic classification.</title>
        <authorList>
            <person name="Goeker M."/>
        </authorList>
    </citation>
    <scope>NUCLEOTIDE SEQUENCE [LARGE SCALE GENOMIC DNA]</scope>
    <source>
        <strain evidence="4 5">DSM 103737</strain>
    </source>
</reference>
<dbReference type="GO" id="GO:0009103">
    <property type="term" value="P:lipopolysaccharide biosynthetic process"/>
    <property type="evidence" value="ECO:0007669"/>
    <property type="project" value="TreeGrafter"/>
</dbReference>
<dbReference type="InterPro" id="IPR001296">
    <property type="entry name" value="Glyco_trans_1"/>
</dbReference>
<dbReference type="Proteomes" id="UP000577362">
    <property type="component" value="Unassembled WGS sequence"/>
</dbReference>
<dbReference type="Pfam" id="PF12000">
    <property type="entry name" value="Glyco_trans_4_3"/>
    <property type="match status" value="1"/>
</dbReference>
<dbReference type="Gene3D" id="3.40.50.2000">
    <property type="entry name" value="Glycogen Phosphorylase B"/>
    <property type="match status" value="1"/>
</dbReference>
<sequence length="436" mass="48603">MDRRPEVGRSAHRLTAMRAVFVHRHFPGQFGHLVHRMAAEGWDITFVCERAEQRPSHIAIVRYMTEGHRAATPHRHLLATDLHVRTGTQVAAVLDNLNQRSGPPAIVIGHIGWGGLLFAKDVLPRTPMLGYCEFFYRGEGSDVGFAPGEEPALEDRMRLRMRNSAQLLTMEAIEAGLSPTRWQRHQYPAELRRRIAVCHDGVDMALCRPQAGARMRLPDGRVIAEGDPVVTFVARDLEPYRGFPQFMRAAARVAARHPTALFVVAGGDGISYGRARDDGRSWREAMMEETGLAPERIVFLGRIPHAALVRLFQISAAHVYLTYPFVLSWSFLEAMACGCLVIGSATAPVREVLAHGRNGLLVDFFDEEALAETIVAALARGRALAPLRTAARATVAMRFALEQCLPRQIRLIETLVERAALRRVARQPQARRYPKA</sequence>
<feature type="domain" description="Glycosyl transferase family 1" evidence="2">
    <location>
        <begin position="222"/>
        <end position="390"/>
    </location>
</feature>
<dbReference type="PANTHER" id="PTHR46401">
    <property type="entry name" value="GLYCOSYLTRANSFERASE WBBK-RELATED"/>
    <property type="match status" value="1"/>
</dbReference>
<dbReference type="EMBL" id="JACIEN010000005">
    <property type="protein sequence ID" value="MBB4018679.1"/>
    <property type="molecule type" value="Genomic_DNA"/>
</dbReference>
<dbReference type="AlphaFoldDB" id="A0A840C5E7"/>
<evidence type="ECO:0000313" key="4">
    <source>
        <dbReference type="EMBL" id="MBB4018679.1"/>
    </source>
</evidence>
<name>A0A840C5E7_9HYPH</name>
<dbReference type="Pfam" id="PF00534">
    <property type="entry name" value="Glycos_transf_1"/>
    <property type="match status" value="1"/>
</dbReference>
<gene>
    <name evidence="4" type="ORF">GGR16_003726</name>
</gene>
<dbReference type="SUPFAM" id="SSF53756">
    <property type="entry name" value="UDP-Glycosyltransferase/glycogen phosphorylase"/>
    <property type="match status" value="1"/>
</dbReference>
<evidence type="ECO:0000259" key="3">
    <source>
        <dbReference type="Pfam" id="PF12000"/>
    </source>
</evidence>
<evidence type="ECO:0000313" key="5">
    <source>
        <dbReference type="Proteomes" id="UP000577362"/>
    </source>
</evidence>
<organism evidence="4 5">
    <name type="scientific">Chelatococcus caeni</name>
    <dbReference type="NCBI Taxonomy" id="1348468"/>
    <lineage>
        <taxon>Bacteria</taxon>
        <taxon>Pseudomonadati</taxon>
        <taxon>Pseudomonadota</taxon>
        <taxon>Alphaproteobacteria</taxon>
        <taxon>Hyphomicrobiales</taxon>
        <taxon>Chelatococcaceae</taxon>
        <taxon>Chelatococcus</taxon>
    </lineage>
</organism>
<keyword evidence="1 4" id="KW-0808">Transferase</keyword>
<accession>A0A840C5E7</accession>
<dbReference type="GO" id="GO:0016757">
    <property type="term" value="F:glycosyltransferase activity"/>
    <property type="evidence" value="ECO:0007669"/>
    <property type="project" value="InterPro"/>
</dbReference>
<dbReference type="PANTHER" id="PTHR46401:SF2">
    <property type="entry name" value="GLYCOSYLTRANSFERASE WBBK-RELATED"/>
    <property type="match status" value="1"/>
</dbReference>